<feature type="compositionally biased region" description="Basic and acidic residues" evidence="1">
    <location>
        <begin position="75"/>
        <end position="93"/>
    </location>
</feature>
<dbReference type="EMBL" id="JH816213">
    <property type="protein sequence ID" value="EKC33246.1"/>
    <property type="molecule type" value="Genomic_DNA"/>
</dbReference>
<gene>
    <name evidence="2" type="ORF">CGI_10022224</name>
</gene>
<feature type="compositionally biased region" description="Basic and acidic residues" evidence="1">
    <location>
        <begin position="16"/>
        <end position="34"/>
    </location>
</feature>
<protein>
    <submittedName>
        <fullName evidence="2">Uncharacterized protein</fullName>
    </submittedName>
</protein>
<accession>K1RGJ3</accession>
<feature type="region of interest" description="Disordered" evidence="1">
    <location>
        <begin position="57"/>
        <end position="104"/>
    </location>
</feature>
<organism evidence="2">
    <name type="scientific">Magallana gigas</name>
    <name type="common">Pacific oyster</name>
    <name type="synonym">Crassostrea gigas</name>
    <dbReference type="NCBI Taxonomy" id="29159"/>
    <lineage>
        <taxon>Eukaryota</taxon>
        <taxon>Metazoa</taxon>
        <taxon>Spiralia</taxon>
        <taxon>Lophotrochozoa</taxon>
        <taxon>Mollusca</taxon>
        <taxon>Bivalvia</taxon>
        <taxon>Autobranchia</taxon>
        <taxon>Pteriomorphia</taxon>
        <taxon>Ostreida</taxon>
        <taxon>Ostreoidea</taxon>
        <taxon>Ostreidae</taxon>
        <taxon>Magallana</taxon>
    </lineage>
</organism>
<dbReference type="AlphaFoldDB" id="K1RGJ3"/>
<feature type="region of interest" description="Disordered" evidence="1">
    <location>
        <begin position="1"/>
        <end position="43"/>
    </location>
</feature>
<feature type="compositionally biased region" description="Polar residues" evidence="1">
    <location>
        <begin position="57"/>
        <end position="72"/>
    </location>
</feature>
<reference evidence="2" key="1">
    <citation type="journal article" date="2012" name="Nature">
        <title>The oyster genome reveals stress adaptation and complexity of shell formation.</title>
        <authorList>
            <person name="Zhang G."/>
            <person name="Fang X."/>
            <person name="Guo X."/>
            <person name="Li L."/>
            <person name="Luo R."/>
            <person name="Xu F."/>
            <person name="Yang P."/>
            <person name="Zhang L."/>
            <person name="Wang X."/>
            <person name="Qi H."/>
            <person name="Xiong Z."/>
            <person name="Que H."/>
            <person name="Xie Y."/>
            <person name="Holland P.W."/>
            <person name="Paps J."/>
            <person name="Zhu Y."/>
            <person name="Wu F."/>
            <person name="Chen Y."/>
            <person name="Wang J."/>
            <person name="Peng C."/>
            <person name="Meng J."/>
            <person name="Yang L."/>
            <person name="Liu J."/>
            <person name="Wen B."/>
            <person name="Zhang N."/>
            <person name="Huang Z."/>
            <person name="Zhu Q."/>
            <person name="Feng Y."/>
            <person name="Mount A."/>
            <person name="Hedgecock D."/>
            <person name="Xu Z."/>
            <person name="Liu Y."/>
            <person name="Domazet-Loso T."/>
            <person name="Du Y."/>
            <person name="Sun X."/>
            <person name="Zhang S."/>
            <person name="Liu B."/>
            <person name="Cheng P."/>
            <person name="Jiang X."/>
            <person name="Li J."/>
            <person name="Fan D."/>
            <person name="Wang W."/>
            <person name="Fu W."/>
            <person name="Wang T."/>
            <person name="Wang B."/>
            <person name="Zhang J."/>
            <person name="Peng Z."/>
            <person name="Li Y."/>
            <person name="Li N."/>
            <person name="Wang J."/>
            <person name="Chen M."/>
            <person name="He Y."/>
            <person name="Tan F."/>
            <person name="Song X."/>
            <person name="Zheng Q."/>
            <person name="Huang R."/>
            <person name="Yang H."/>
            <person name="Du X."/>
            <person name="Chen L."/>
            <person name="Yang M."/>
            <person name="Gaffney P.M."/>
            <person name="Wang S."/>
            <person name="Luo L."/>
            <person name="She Z."/>
            <person name="Ming Y."/>
            <person name="Huang W."/>
            <person name="Zhang S."/>
            <person name="Huang B."/>
            <person name="Zhang Y."/>
            <person name="Qu T."/>
            <person name="Ni P."/>
            <person name="Miao G."/>
            <person name="Wang J."/>
            <person name="Wang Q."/>
            <person name="Steinberg C.E."/>
            <person name="Wang H."/>
            <person name="Li N."/>
            <person name="Qian L."/>
            <person name="Zhang G."/>
            <person name="Li Y."/>
            <person name="Yang H."/>
            <person name="Liu X."/>
            <person name="Wang J."/>
            <person name="Yin Y."/>
            <person name="Wang J."/>
        </authorList>
    </citation>
    <scope>NUCLEOTIDE SEQUENCE [LARGE SCALE GENOMIC DNA]</scope>
    <source>
        <strain evidence="2">05x7-T-G4-1.051#20</strain>
    </source>
</reference>
<name>K1RGJ3_MAGGI</name>
<proteinExistence type="predicted"/>
<dbReference type="InParanoid" id="K1RGJ3"/>
<evidence type="ECO:0000256" key="1">
    <source>
        <dbReference type="SAM" id="MobiDB-lite"/>
    </source>
</evidence>
<sequence length="154" mass="17512">MSSREFKCFGRRRKMTQADRTTKAHMESGPKENTDSNVDSVQNNSYFVLEQCPQYISKGSDSSTESPYNNSEEGVYDHLGDKKSRKPEVEDTYQHASAGVNRDMSEYDTMANALYKKQEECDSDDYSHQDSNGNYACDLRAKNNLTDNPYDVAV</sequence>
<evidence type="ECO:0000313" key="2">
    <source>
        <dbReference type="EMBL" id="EKC33246.1"/>
    </source>
</evidence>
<dbReference type="HOGENOM" id="CLU_1837014_0_0_1"/>